<evidence type="ECO:0000256" key="6">
    <source>
        <dbReference type="RuleBase" id="RU365090"/>
    </source>
</evidence>
<dbReference type="Pfam" id="PF03454">
    <property type="entry name" value="MoeA_C"/>
    <property type="match status" value="1"/>
</dbReference>
<dbReference type="NCBIfam" id="TIGR00177">
    <property type="entry name" value="molyb_syn"/>
    <property type="match status" value="1"/>
</dbReference>
<dbReference type="InterPro" id="IPR005110">
    <property type="entry name" value="MoeA_linker/N"/>
</dbReference>
<dbReference type="InterPro" id="IPR005111">
    <property type="entry name" value="MoeA_C_domain_IV"/>
</dbReference>
<dbReference type="InterPro" id="IPR001453">
    <property type="entry name" value="MoaB/Mog_dom"/>
</dbReference>
<sequence>MISVADAFAITQQHLLTLPVETVPLPLANGRVLREAVRADRDFPPFDRVAMDGIAIRFADYSAGQRTFTVAGIQRAGQPQLTLTEANCCLEIMTGAMLSLGADTVVRYEDVTIADGQATITIDDVQPGQHVHPQATDRRAGDELLSVGMRLGPPELAVAASVGQITVRVTALPRVALISTGDELVDIADTPLPYQIRRSNTYMLRAALASLGIDASLHHIIDDETILADQIAGLLAANDVLILSGGVSAGKADFVPAVLAQLGVQKHFHKIEQRPGKPLWFGSTPTKTIFALPGNPVSTVLCAYRYVLPYLRTSLGLPAQATRYAQLAERVVFKPSITYFLPVRLTSEPDGRTLAHPLPGSGSADFANLLAADAFMELPADRSEFGAGEAFQLWSTR</sequence>
<evidence type="ECO:0000313" key="9">
    <source>
        <dbReference type="Proteomes" id="UP000219452"/>
    </source>
</evidence>
<reference evidence="9" key="1">
    <citation type="submission" date="2017-09" db="EMBL/GenBank/DDBJ databases">
        <authorList>
            <person name="Varghese N."/>
            <person name="Submissions S."/>
        </authorList>
    </citation>
    <scope>NUCLEOTIDE SEQUENCE [LARGE SCALE GENOMIC DNA]</scope>
    <source>
        <strain evidence="9">DSM 29961</strain>
    </source>
</reference>
<comment type="catalytic activity">
    <reaction evidence="5">
        <text>adenylyl-molybdopterin + molybdate = Mo-molybdopterin + AMP + H(+)</text>
        <dbReference type="Rhea" id="RHEA:35047"/>
        <dbReference type="ChEBI" id="CHEBI:15378"/>
        <dbReference type="ChEBI" id="CHEBI:36264"/>
        <dbReference type="ChEBI" id="CHEBI:62727"/>
        <dbReference type="ChEBI" id="CHEBI:71302"/>
        <dbReference type="ChEBI" id="CHEBI:456215"/>
        <dbReference type="EC" id="2.10.1.1"/>
    </reaction>
</comment>
<name>A0A286F9G2_9BACT</name>
<dbReference type="Gene3D" id="3.90.105.10">
    <property type="entry name" value="Molybdopterin biosynthesis moea protein, domain 2"/>
    <property type="match status" value="1"/>
</dbReference>
<dbReference type="SUPFAM" id="SSF63867">
    <property type="entry name" value="MoeA C-terminal domain-like"/>
    <property type="match status" value="1"/>
</dbReference>
<keyword evidence="4 6" id="KW-0501">Molybdenum cofactor biosynthesis</keyword>
<accession>A0A286F9G2</accession>
<dbReference type="Pfam" id="PF00994">
    <property type="entry name" value="MoCF_biosynth"/>
    <property type="match status" value="1"/>
</dbReference>
<dbReference type="AlphaFoldDB" id="A0A286F9G2"/>
<keyword evidence="6" id="KW-0500">Molybdenum</keyword>
<dbReference type="Gene3D" id="3.40.980.10">
    <property type="entry name" value="MoaB/Mog-like domain"/>
    <property type="match status" value="1"/>
</dbReference>
<keyword evidence="6" id="KW-0460">Magnesium</keyword>
<evidence type="ECO:0000256" key="4">
    <source>
        <dbReference type="ARBA" id="ARBA00023150"/>
    </source>
</evidence>
<dbReference type="InterPro" id="IPR036688">
    <property type="entry name" value="MoeA_C_domain_IV_sf"/>
</dbReference>
<comment type="cofactor">
    <cofactor evidence="6">
        <name>Mg(2+)</name>
        <dbReference type="ChEBI" id="CHEBI:18420"/>
    </cofactor>
</comment>
<evidence type="ECO:0000313" key="8">
    <source>
        <dbReference type="EMBL" id="SOD79878.1"/>
    </source>
</evidence>
<dbReference type="Gene3D" id="2.40.340.10">
    <property type="entry name" value="MoeA, C-terminal, domain IV"/>
    <property type="match status" value="1"/>
</dbReference>
<dbReference type="GO" id="GO:0006777">
    <property type="term" value="P:Mo-molybdopterin cofactor biosynthetic process"/>
    <property type="evidence" value="ECO:0007669"/>
    <property type="project" value="UniProtKB-UniRule"/>
</dbReference>
<dbReference type="InterPro" id="IPR036425">
    <property type="entry name" value="MoaB/Mog-like_dom_sf"/>
</dbReference>
<dbReference type="InterPro" id="IPR008284">
    <property type="entry name" value="MoCF_biosynth_CS"/>
</dbReference>
<dbReference type="InterPro" id="IPR038987">
    <property type="entry name" value="MoeA-like"/>
</dbReference>
<keyword evidence="6" id="KW-0479">Metal-binding</keyword>
<dbReference type="OrthoDB" id="9804758at2"/>
<feature type="domain" description="MoaB/Mog" evidence="7">
    <location>
        <begin position="176"/>
        <end position="313"/>
    </location>
</feature>
<dbReference type="RefSeq" id="WP_097124804.1">
    <property type="nucleotide sequence ID" value="NZ_OCNH01000001.1"/>
</dbReference>
<protein>
    <recommendedName>
        <fullName evidence="6">Molybdopterin molybdenumtransferase</fullName>
        <ecNumber evidence="6">2.10.1.1</ecNumber>
    </recommendedName>
</protein>
<dbReference type="CDD" id="cd00887">
    <property type="entry name" value="MoeA"/>
    <property type="match status" value="1"/>
</dbReference>
<keyword evidence="6" id="KW-0808">Transferase</keyword>
<evidence type="ECO:0000256" key="5">
    <source>
        <dbReference type="ARBA" id="ARBA00047317"/>
    </source>
</evidence>
<dbReference type="Gene3D" id="2.170.190.11">
    <property type="entry name" value="Molybdopterin biosynthesis moea protein, domain 3"/>
    <property type="match status" value="1"/>
</dbReference>
<dbReference type="EC" id="2.10.1.1" evidence="6"/>
<evidence type="ECO:0000259" key="7">
    <source>
        <dbReference type="SMART" id="SM00852"/>
    </source>
</evidence>
<dbReference type="PANTHER" id="PTHR10192:SF5">
    <property type="entry name" value="GEPHYRIN"/>
    <property type="match status" value="1"/>
</dbReference>
<dbReference type="InterPro" id="IPR036135">
    <property type="entry name" value="MoeA_linker/N_sf"/>
</dbReference>
<dbReference type="UniPathway" id="UPA00344"/>
<gene>
    <name evidence="8" type="ORF">SAMN06269250_1130</name>
</gene>
<dbReference type="Pfam" id="PF03453">
    <property type="entry name" value="MoeA_N"/>
    <property type="match status" value="1"/>
</dbReference>
<evidence type="ECO:0000256" key="1">
    <source>
        <dbReference type="ARBA" id="ARBA00002901"/>
    </source>
</evidence>
<evidence type="ECO:0000256" key="3">
    <source>
        <dbReference type="ARBA" id="ARBA00010763"/>
    </source>
</evidence>
<dbReference type="GO" id="GO:0046872">
    <property type="term" value="F:metal ion binding"/>
    <property type="evidence" value="ECO:0007669"/>
    <property type="project" value="UniProtKB-UniRule"/>
</dbReference>
<dbReference type="SUPFAM" id="SSF63882">
    <property type="entry name" value="MoeA N-terminal region -like"/>
    <property type="match status" value="1"/>
</dbReference>
<dbReference type="SMART" id="SM00852">
    <property type="entry name" value="MoCF_biosynth"/>
    <property type="match status" value="1"/>
</dbReference>
<evidence type="ECO:0000256" key="2">
    <source>
        <dbReference type="ARBA" id="ARBA00005046"/>
    </source>
</evidence>
<dbReference type="PROSITE" id="PS01079">
    <property type="entry name" value="MOCF_BIOSYNTHESIS_2"/>
    <property type="match status" value="1"/>
</dbReference>
<comment type="pathway">
    <text evidence="2 6">Cofactor biosynthesis; molybdopterin biosynthesis.</text>
</comment>
<organism evidence="8 9">
    <name type="scientific">Spirosoma fluviale</name>
    <dbReference type="NCBI Taxonomy" id="1597977"/>
    <lineage>
        <taxon>Bacteria</taxon>
        <taxon>Pseudomonadati</taxon>
        <taxon>Bacteroidota</taxon>
        <taxon>Cytophagia</taxon>
        <taxon>Cytophagales</taxon>
        <taxon>Cytophagaceae</taxon>
        <taxon>Spirosoma</taxon>
    </lineage>
</organism>
<dbReference type="SUPFAM" id="SSF53218">
    <property type="entry name" value="Molybdenum cofactor biosynthesis proteins"/>
    <property type="match status" value="1"/>
</dbReference>
<dbReference type="GO" id="GO:0061599">
    <property type="term" value="F:molybdopterin molybdotransferase activity"/>
    <property type="evidence" value="ECO:0007669"/>
    <property type="project" value="UniProtKB-UniRule"/>
</dbReference>
<dbReference type="EMBL" id="OCNH01000001">
    <property type="protein sequence ID" value="SOD79878.1"/>
    <property type="molecule type" value="Genomic_DNA"/>
</dbReference>
<dbReference type="Proteomes" id="UP000219452">
    <property type="component" value="Unassembled WGS sequence"/>
</dbReference>
<comment type="function">
    <text evidence="1 6">Catalyzes the insertion of molybdate into adenylated molybdopterin with the concomitant release of AMP.</text>
</comment>
<keyword evidence="9" id="KW-1185">Reference proteome</keyword>
<proteinExistence type="inferred from homology"/>
<dbReference type="GO" id="GO:0005829">
    <property type="term" value="C:cytosol"/>
    <property type="evidence" value="ECO:0007669"/>
    <property type="project" value="TreeGrafter"/>
</dbReference>
<dbReference type="PANTHER" id="PTHR10192">
    <property type="entry name" value="MOLYBDOPTERIN BIOSYNTHESIS PROTEIN"/>
    <property type="match status" value="1"/>
</dbReference>
<comment type="similarity">
    <text evidence="3 6">Belongs to the MoeA family.</text>
</comment>